<feature type="domain" description="EAL" evidence="1">
    <location>
        <begin position="1"/>
        <end position="242"/>
    </location>
</feature>
<protein>
    <submittedName>
        <fullName evidence="2">EAL domain, c-di-GMP-specific phosphodiesterase class I (Or its enzymatically inactive variant)</fullName>
    </submittedName>
</protein>
<dbReference type="InterPro" id="IPR050706">
    <property type="entry name" value="Cyclic-di-GMP_PDE-like"/>
</dbReference>
<evidence type="ECO:0000313" key="2">
    <source>
        <dbReference type="EMBL" id="SMH30320.1"/>
    </source>
</evidence>
<dbReference type="RefSeq" id="WP_085559344.1">
    <property type="nucleotide sequence ID" value="NZ_FOAH01000001.1"/>
</dbReference>
<dbReference type="InterPro" id="IPR001633">
    <property type="entry name" value="EAL_dom"/>
</dbReference>
<dbReference type="Proteomes" id="UP000193435">
    <property type="component" value="Unassembled WGS sequence"/>
</dbReference>
<keyword evidence="3" id="KW-1185">Reference proteome</keyword>
<dbReference type="Gene3D" id="3.20.20.450">
    <property type="entry name" value="EAL domain"/>
    <property type="match status" value="1"/>
</dbReference>
<dbReference type="InterPro" id="IPR035919">
    <property type="entry name" value="EAL_sf"/>
</dbReference>
<dbReference type="OrthoDB" id="2324331at2"/>
<reference evidence="2 3" key="1">
    <citation type="submission" date="2017-04" db="EMBL/GenBank/DDBJ databases">
        <authorList>
            <person name="Afonso C.L."/>
            <person name="Miller P.J."/>
            <person name="Scott M.A."/>
            <person name="Spackman E."/>
            <person name="Goraichik I."/>
            <person name="Dimitrov K.M."/>
            <person name="Suarez D.L."/>
            <person name="Swayne D.E."/>
        </authorList>
    </citation>
    <scope>NUCLEOTIDE SEQUENCE [LARGE SCALE GENOMIC DNA]</scope>
    <source>
        <strain evidence="2 3">LMG26642</strain>
    </source>
</reference>
<dbReference type="AlphaFoldDB" id="A0A1X7MZH9"/>
<proteinExistence type="predicted"/>
<name>A0A1X7MZH9_9LACT</name>
<organism evidence="2 3">
    <name type="scientific">Carnobacterium iners</name>
    <dbReference type="NCBI Taxonomy" id="1073423"/>
    <lineage>
        <taxon>Bacteria</taxon>
        <taxon>Bacillati</taxon>
        <taxon>Bacillota</taxon>
        <taxon>Bacilli</taxon>
        <taxon>Lactobacillales</taxon>
        <taxon>Carnobacteriaceae</taxon>
        <taxon>Carnobacterium</taxon>
    </lineage>
</organism>
<sequence length="242" mass="28023">MDAFQLYFQPKVNVQNDQVLGYEVLLRNTHHCPCYPASDMEDIINNQQKHALFLTWFQKELTEIVVSFPMLNFSINLAPKQLLYRETHLFLSAMQPFKKQLGIEITEAPILFVEIAHFSNVKMIDSYLECALSSIKEKGYTLSLDDVGSGRNSLEQVLKYVKHINQIKFSLVKYAHKGMDDETIKLFLKAWKNFAESYHLELVIEGIEDQLTSNAFKEQGILLQQGYHFGKPSKSFKSEVYQ</sequence>
<dbReference type="SUPFAM" id="SSF141868">
    <property type="entry name" value="EAL domain-like"/>
    <property type="match status" value="1"/>
</dbReference>
<accession>A0A1X7MZH9</accession>
<evidence type="ECO:0000259" key="1">
    <source>
        <dbReference type="PROSITE" id="PS50883"/>
    </source>
</evidence>
<dbReference type="CDD" id="cd01948">
    <property type="entry name" value="EAL"/>
    <property type="match status" value="1"/>
</dbReference>
<dbReference type="STRING" id="1073423.SAMN04488700_1158"/>
<dbReference type="Pfam" id="PF00563">
    <property type="entry name" value="EAL"/>
    <property type="match status" value="1"/>
</dbReference>
<dbReference type="SMART" id="SM00052">
    <property type="entry name" value="EAL"/>
    <property type="match status" value="1"/>
</dbReference>
<dbReference type="GO" id="GO:0071111">
    <property type="term" value="F:cyclic-guanylate-specific phosphodiesterase activity"/>
    <property type="evidence" value="ECO:0007669"/>
    <property type="project" value="InterPro"/>
</dbReference>
<gene>
    <name evidence="2" type="ORF">SAMN04488700_1158</name>
</gene>
<dbReference type="EMBL" id="FXBJ01000002">
    <property type="protein sequence ID" value="SMH30320.1"/>
    <property type="molecule type" value="Genomic_DNA"/>
</dbReference>
<dbReference type="PROSITE" id="PS50883">
    <property type="entry name" value="EAL"/>
    <property type="match status" value="1"/>
</dbReference>
<dbReference type="PANTHER" id="PTHR33121:SF70">
    <property type="entry name" value="SIGNALING PROTEIN YKOW"/>
    <property type="match status" value="1"/>
</dbReference>
<evidence type="ECO:0000313" key="3">
    <source>
        <dbReference type="Proteomes" id="UP000193435"/>
    </source>
</evidence>
<dbReference type="PANTHER" id="PTHR33121">
    <property type="entry name" value="CYCLIC DI-GMP PHOSPHODIESTERASE PDEF"/>
    <property type="match status" value="1"/>
</dbReference>